<feature type="domain" description="Rhodanese" evidence="1">
    <location>
        <begin position="44"/>
        <end position="144"/>
    </location>
</feature>
<dbReference type="GO" id="GO:0005634">
    <property type="term" value="C:nucleus"/>
    <property type="evidence" value="ECO:0007669"/>
    <property type="project" value="TreeGrafter"/>
</dbReference>
<protein>
    <recommendedName>
        <fullName evidence="1">Rhodanese domain-containing protein</fullName>
    </recommendedName>
</protein>
<accession>A0AA39L7U0</accession>
<proteinExistence type="predicted"/>
<dbReference type="EMBL" id="JAPDFR010000003">
    <property type="protein sequence ID" value="KAK0387781.1"/>
    <property type="molecule type" value="Genomic_DNA"/>
</dbReference>
<dbReference type="SMART" id="SM00450">
    <property type="entry name" value="RHOD"/>
    <property type="match status" value="1"/>
</dbReference>
<dbReference type="SUPFAM" id="SSF52821">
    <property type="entry name" value="Rhodanese/Cell cycle control phosphatase"/>
    <property type="match status" value="1"/>
</dbReference>
<dbReference type="CDD" id="cd01443">
    <property type="entry name" value="Cdc25_Acr2p"/>
    <property type="match status" value="1"/>
</dbReference>
<reference evidence="2" key="1">
    <citation type="submission" date="2022-10" db="EMBL/GenBank/DDBJ databases">
        <title>Determination and structural analysis of whole genome sequence of Sarocladium strictum F4-1.</title>
        <authorList>
            <person name="Hu L."/>
            <person name="Jiang Y."/>
        </authorList>
    </citation>
    <scope>NUCLEOTIDE SEQUENCE</scope>
    <source>
        <strain evidence="2">F4-1</strain>
    </source>
</reference>
<comment type="caution">
    <text evidence="2">The sequence shown here is derived from an EMBL/GenBank/DDBJ whole genome shotgun (WGS) entry which is preliminary data.</text>
</comment>
<dbReference type="PROSITE" id="PS50206">
    <property type="entry name" value="RHODANESE_3"/>
    <property type="match status" value="1"/>
</dbReference>
<dbReference type="AlphaFoldDB" id="A0AA39L7U0"/>
<dbReference type="InterPro" id="IPR001763">
    <property type="entry name" value="Rhodanese-like_dom"/>
</dbReference>
<evidence type="ECO:0000259" key="1">
    <source>
        <dbReference type="PROSITE" id="PS50206"/>
    </source>
</evidence>
<gene>
    <name evidence="2" type="ORF">NLU13_4026</name>
</gene>
<dbReference type="Gene3D" id="3.40.250.10">
    <property type="entry name" value="Rhodanese-like domain"/>
    <property type="match status" value="1"/>
</dbReference>
<name>A0AA39L7U0_SARSR</name>
<dbReference type="GO" id="GO:0004725">
    <property type="term" value="F:protein tyrosine phosphatase activity"/>
    <property type="evidence" value="ECO:0007669"/>
    <property type="project" value="TreeGrafter"/>
</dbReference>
<evidence type="ECO:0000313" key="2">
    <source>
        <dbReference type="EMBL" id="KAK0387781.1"/>
    </source>
</evidence>
<dbReference type="Pfam" id="PF00581">
    <property type="entry name" value="Rhodanese"/>
    <property type="match status" value="1"/>
</dbReference>
<dbReference type="GO" id="GO:0005737">
    <property type="term" value="C:cytoplasm"/>
    <property type="evidence" value="ECO:0007669"/>
    <property type="project" value="TreeGrafter"/>
</dbReference>
<organism evidence="2 3">
    <name type="scientific">Sarocladium strictum</name>
    <name type="common">Black bundle disease fungus</name>
    <name type="synonym">Acremonium strictum</name>
    <dbReference type="NCBI Taxonomy" id="5046"/>
    <lineage>
        <taxon>Eukaryota</taxon>
        <taxon>Fungi</taxon>
        <taxon>Dikarya</taxon>
        <taxon>Ascomycota</taxon>
        <taxon>Pezizomycotina</taxon>
        <taxon>Sordariomycetes</taxon>
        <taxon>Hypocreomycetidae</taxon>
        <taxon>Hypocreales</taxon>
        <taxon>Sarocladiaceae</taxon>
        <taxon>Sarocladium</taxon>
    </lineage>
</organism>
<dbReference type="PANTHER" id="PTHR10828">
    <property type="entry name" value="M-PHASE INDUCER PHOSPHATASE DUAL SPECIFICITY PHOSPHATASE CDC25"/>
    <property type="match status" value="1"/>
</dbReference>
<keyword evidence="3" id="KW-1185">Reference proteome</keyword>
<dbReference type="InterPro" id="IPR036873">
    <property type="entry name" value="Rhodanese-like_dom_sf"/>
</dbReference>
<dbReference type="Proteomes" id="UP001175261">
    <property type="component" value="Unassembled WGS sequence"/>
</dbReference>
<evidence type="ECO:0000313" key="3">
    <source>
        <dbReference type="Proteomes" id="UP001175261"/>
    </source>
</evidence>
<dbReference type="PANTHER" id="PTHR10828:SF50">
    <property type="entry name" value="REDUCTASE (ARC2), PUTATIVE (AFU_ORTHOLOGUE AFUA_6G13400)-RELATED"/>
    <property type="match status" value="1"/>
</dbReference>
<sequence>MAQAENTKGSEAPWHAKYPAPTYVPSEISREDALAMLKDPSQVAGRDYVLVDVRRNDFEGGTIRGSVNFPAQTLYPTRPAIFQMVKAAGIKQVIFYCGSCNGRGPRAAAMFGDYLEEQQFDGARSMILTGGIKGWAKAGKEYVDLMDEYDASVWSRT</sequence>